<dbReference type="InterPro" id="IPR011856">
    <property type="entry name" value="tRNA_endonuc-like_dom_sf"/>
</dbReference>
<feature type="repeat" description="TPR" evidence="3">
    <location>
        <begin position="141"/>
        <end position="174"/>
    </location>
</feature>
<dbReference type="PANTHER" id="PTHR45586:SF1">
    <property type="entry name" value="LIPOPOLYSACCHARIDE ASSEMBLY PROTEIN B"/>
    <property type="match status" value="1"/>
</dbReference>
<reference evidence="6 7" key="1">
    <citation type="submission" date="2009-07" db="EMBL/GenBank/DDBJ databases">
        <authorList>
            <person name="Madupu R."/>
            <person name="Sebastian Y."/>
            <person name="Durkin A.S."/>
            <person name="Torralba M."/>
            <person name="Methe B."/>
            <person name="Sutton G.G."/>
            <person name="Strausberg R.L."/>
            <person name="Nelson K.E."/>
        </authorList>
    </citation>
    <scope>NUCLEOTIDE SEQUENCE [LARGE SCALE GENOMIC DNA]</scope>
    <source>
        <strain evidence="6 7">ATCC 35580</strain>
    </source>
</reference>
<dbReference type="GO" id="GO:0009307">
    <property type="term" value="P:DNA restriction-modification system"/>
    <property type="evidence" value="ECO:0007669"/>
    <property type="project" value="InterPro"/>
</dbReference>
<evidence type="ECO:0000256" key="3">
    <source>
        <dbReference type="PROSITE-ProRule" id="PRU00339"/>
    </source>
</evidence>
<dbReference type="eggNOG" id="COG0457">
    <property type="taxonomic scope" value="Bacteria"/>
</dbReference>
<dbReference type="AlphaFoldDB" id="C8PPK5"/>
<dbReference type="SUPFAM" id="SSF48452">
    <property type="entry name" value="TPR-like"/>
    <property type="match status" value="2"/>
</dbReference>
<dbReference type="SMART" id="SM00028">
    <property type="entry name" value="TPR"/>
    <property type="match status" value="6"/>
</dbReference>
<dbReference type="InterPro" id="IPR011990">
    <property type="entry name" value="TPR-like_helical_dom_sf"/>
</dbReference>
<dbReference type="InterPro" id="IPR051012">
    <property type="entry name" value="CellSynth/LPSAsmb/PSIAsmb"/>
</dbReference>
<dbReference type="GO" id="GO:0004519">
    <property type="term" value="F:endonuclease activity"/>
    <property type="evidence" value="ECO:0007669"/>
    <property type="project" value="InterPro"/>
</dbReference>
<dbReference type="PROSITE" id="PS50005">
    <property type="entry name" value="TPR"/>
    <property type="match status" value="2"/>
</dbReference>
<accession>C8PPK5</accession>
<keyword evidence="2 3" id="KW-0802">TPR repeat</keyword>
<evidence type="ECO:0000256" key="2">
    <source>
        <dbReference type="ARBA" id="ARBA00022803"/>
    </source>
</evidence>
<feature type="repeat" description="TPR" evidence="3">
    <location>
        <begin position="175"/>
        <end position="208"/>
    </location>
</feature>
<dbReference type="GO" id="GO:0003677">
    <property type="term" value="F:DNA binding"/>
    <property type="evidence" value="ECO:0007669"/>
    <property type="project" value="InterPro"/>
</dbReference>
<evidence type="ECO:0000313" key="7">
    <source>
        <dbReference type="Proteomes" id="UP000004509"/>
    </source>
</evidence>
<dbReference type="Pfam" id="PF13432">
    <property type="entry name" value="TPR_16"/>
    <property type="match status" value="1"/>
</dbReference>
<name>C8PPK5_9SPIR</name>
<dbReference type="Gene3D" id="3.40.1350.10">
    <property type="match status" value="1"/>
</dbReference>
<keyword evidence="4" id="KW-0472">Membrane</keyword>
<evidence type="ECO:0000256" key="1">
    <source>
        <dbReference type="ARBA" id="ARBA00022737"/>
    </source>
</evidence>
<protein>
    <submittedName>
        <fullName evidence="6">Tetratricopeptide repeat protein</fullName>
    </submittedName>
</protein>
<dbReference type="PANTHER" id="PTHR45586">
    <property type="entry name" value="TPR REPEAT-CONTAINING PROTEIN PA4667"/>
    <property type="match status" value="1"/>
</dbReference>
<dbReference type="Proteomes" id="UP000004509">
    <property type="component" value="Unassembled WGS sequence"/>
</dbReference>
<evidence type="ECO:0000259" key="5">
    <source>
        <dbReference type="Pfam" id="PF04471"/>
    </source>
</evidence>
<dbReference type="STRING" id="596324.TREVI0001_1948"/>
<dbReference type="Pfam" id="PF13181">
    <property type="entry name" value="TPR_8"/>
    <property type="match status" value="1"/>
</dbReference>
<gene>
    <name evidence="6" type="ORF">TREVI0001_1948</name>
</gene>
<dbReference type="Gene3D" id="1.25.40.10">
    <property type="entry name" value="Tetratricopeptide repeat domain"/>
    <property type="match status" value="3"/>
</dbReference>
<keyword evidence="1" id="KW-0677">Repeat</keyword>
<dbReference type="Pfam" id="PF14559">
    <property type="entry name" value="TPR_19"/>
    <property type="match status" value="1"/>
</dbReference>
<organism evidence="6 7">
    <name type="scientific">Treponema vincentii ATCC 35580</name>
    <dbReference type="NCBI Taxonomy" id="596324"/>
    <lineage>
        <taxon>Bacteria</taxon>
        <taxon>Pseudomonadati</taxon>
        <taxon>Spirochaetota</taxon>
        <taxon>Spirochaetia</taxon>
        <taxon>Spirochaetales</taxon>
        <taxon>Treponemataceae</taxon>
        <taxon>Treponema</taxon>
    </lineage>
</organism>
<keyword evidence="4" id="KW-1133">Transmembrane helix</keyword>
<dbReference type="InterPro" id="IPR019734">
    <property type="entry name" value="TPR_rpt"/>
</dbReference>
<dbReference type="EMBL" id="ACYH01000027">
    <property type="protein sequence ID" value="EEV20777.1"/>
    <property type="molecule type" value="Genomic_DNA"/>
</dbReference>
<feature type="domain" description="Restriction endonuclease type IV Mrr" evidence="5">
    <location>
        <begin position="374"/>
        <end position="451"/>
    </location>
</feature>
<dbReference type="InterPro" id="IPR007560">
    <property type="entry name" value="Restrct_endonuc_IV_Mrr"/>
</dbReference>
<comment type="caution">
    <text evidence="6">The sequence shown here is derived from an EMBL/GenBank/DDBJ whole genome shotgun (WGS) entry which is preliminary data.</text>
</comment>
<evidence type="ECO:0000313" key="6">
    <source>
        <dbReference type="EMBL" id="EEV20777.1"/>
    </source>
</evidence>
<dbReference type="Pfam" id="PF04471">
    <property type="entry name" value="Mrr_cat"/>
    <property type="match status" value="1"/>
</dbReference>
<feature type="transmembrane region" description="Helical" evidence="4">
    <location>
        <begin position="12"/>
        <end position="37"/>
    </location>
</feature>
<proteinExistence type="predicted"/>
<evidence type="ECO:0000256" key="4">
    <source>
        <dbReference type="SAM" id="Phobius"/>
    </source>
</evidence>
<keyword evidence="4" id="KW-0812">Transmembrane</keyword>
<sequence>MTVIKIDKIIRYMSVVIISIFIIIAVVAVVTVVMTGLKGRGTLSVGKKNKAAIIREATKRLAQNPNDSAALLMVGDIYFQDQDWEKAYASYAPLLDQMSERIPSEQFEISLRYGISAMKTDRFVEAKKGLLLAKNINPNHFEINYNLGYIYYIQKEYEKAVPFLRKALLSQPDNVMALKYLGYTLQSLRKYQEALPSLKKVLDVQPDNKDALFAMGECFYEVGSNDQALKIFTHLRVSPEVGPRAALYAGLIRMRAGQLDKAIEDFEIGLKHDSIPLDISNELRYNLASARIKTQDLQKALIQLKEIQTVSPGYKDVASLIMKYQELNQNKNLHTYLMAGQSEFVGLCRKIVSRFFPNAKVKILDISVLATYTDIVAEIDTPKWADLVIFRFFRSQGSVGELVLRDFHGRIKEMKAGKGICMTAGTFTEEARRFTEGRPLDLFDKNRLNKVLNAIG</sequence>